<dbReference type="GO" id="GO:0008270">
    <property type="term" value="F:zinc ion binding"/>
    <property type="evidence" value="ECO:0007669"/>
    <property type="project" value="UniProtKB-KW"/>
</dbReference>
<dbReference type="Pfam" id="PF13923">
    <property type="entry name" value="zf-C3HC4_2"/>
    <property type="match status" value="1"/>
</dbReference>
<dbReference type="CDD" id="cd16563">
    <property type="entry name" value="RING-HC_RNF220"/>
    <property type="match status" value="1"/>
</dbReference>
<feature type="region of interest" description="Disordered" evidence="4">
    <location>
        <begin position="1"/>
        <end position="40"/>
    </location>
</feature>
<dbReference type="PANTHER" id="PTHR13459">
    <property type="entry name" value="E3 UBIQUITIN-PROTEIN LIGASE RNF220 ISOFORM X1"/>
    <property type="match status" value="1"/>
</dbReference>
<keyword evidence="1 3" id="KW-0863">Zinc-finger</keyword>
<dbReference type="PANTHER" id="PTHR13459:SF1">
    <property type="entry name" value="E3 UBIQUITIN-PROTEIN LIGASE RNF220 ISOFORM X1"/>
    <property type="match status" value="1"/>
</dbReference>
<evidence type="ECO:0000256" key="2">
    <source>
        <dbReference type="ARBA" id="ARBA00022833"/>
    </source>
</evidence>
<feature type="compositionally biased region" description="Polar residues" evidence="4">
    <location>
        <begin position="62"/>
        <end position="82"/>
    </location>
</feature>
<dbReference type="PROSITE" id="PS50089">
    <property type="entry name" value="ZF_RING_2"/>
    <property type="match status" value="1"/>
</dbReference>
<keyword evidence="7" id="KW-1185">Reference proteome</keyword>
<organism evidence="6 7">
    <name type="scientific">Trichonephila clavata</name>
    <name type="common">Joro spider</name>
    <name type="synonym">Nephila clavata</name>
    <dbReference type="NCBI Taxonomy" id="2740835"/>
    <lineage>
        <taxon>Eukaryota</taxon>
        <taxon>Metazoa</taxon>
        <taxon>Ecdysozoa</taxon>
        <taxon>Arthropoda</taxon>
        <taxon>Chelicerata</taxon>
        <taxon>Arachnida</taxon>
        <taxon>Araneae</taxon>
        <taxon>Araneomorphae</taxon>
        <taxon>Entelegynae</taxon>
        <taxon>Araneoidea</taxon>
        <taxon>Nephilidae</taxon>
        <taxon>Trichonephila</taxon>
    </lineage>
</organism>
<proteinExistence type="predicted"/>
<dbReference type="GO" id="GO:0016567">
    <property type="term" value="P:protein ubiquitination"/>
    <property type="evidence" value="ECO:0007669"/>
    <property type="project" value="TreeGrafter"/>
</dbReference>
<comment type="caution">
    <text evidence="6">The sequence shown here is derived from an EMBL/GenBank/DDBJ whole genome shotgun (WGS) entry which is preliminary data.</text>
</comment>
<feature type="domain" description="RING-type" evidence="5">
    <location>
        <begin position="452"/>
        <end position="491"/>
    </location>
</feature>
<evidence type="ECO:0000313" key="6">
    <source>
        <dbReference type="EMBL" id="GFR23797.1"/>
    </source>
</evidence>
<dbReference type="Pfam" id="PF15926">
    <property type="entry name" value="RNF220"/>
    <property type="match status" value="2"/>
</dbReference>
<dbReference type="InterPro" id="IPR013083">
    <property type="entry name" value="Znf_RING/FYVE/PHD"/>
</dbReference>
<protein>
    <submittedName>
        <fullName evidence="6">E3 ubiquitin-protein ligase Rnf220</fullName>
    </submittedName>
</protein>
<feature type="compositionally biased region" description="Polar residues" evidence="4">
    <location>
        <begin position="8"/>
        <end position="18"/>
    </location>
</feature>
<accession>A0A8X6LX16</accession>
<evidence type="ECO:0000256" key="3">
    <source>
        <dbReference type="PROSITE-ProRule" id="PRU00175"/>
    </source>
</evidence>
<evidence type="ECO:0000259" key="5">
    <source>
        <dbReference type="PROSITE" id="PS50089"/>
    </source>
</evidence>
<dbReference type="Proteomes" id="UP000887116">
    <property type="component" value="Unassembled WGS sequence"/>
</dbReference>
<evidence type="ECO:0000313" key="7">
    <source>
        <dbReference type="Proteomes" id="UP000887116"/>
    </source>
</evidence>
<dbReference type="EMBL" id="BMAO01018477">
    <property type="protein sequence ID" value="GFR23797.1"/>
    <property type="molecule type" value="Genomic_DNA"/>
</dbReference>
<sequence length="504" mass="56634">MEIHTETDSVSEMKTPSPSLKAINGGIQTSNENSNLVPDSLKLDNVNSVKSNGVEEMKNGDSELTTNCVSKLPENSYSPEQLSNCTITSSDQELSNSAEQTCNIARDPEYEMLPKEMESDCSSDSNSVPHHSNSSEVNQAAQATESSSEIKLKNHSPEASDGTDEIICVDLRRTRRNNKRKKESDLCCPVCGITIRLPELETHFNQEVERLSKIPKNVKKPVKDDSGISTTFVQVKSNRENRLTAKVAKYAAKARKEVQCPVCRITMVGSEEETNKHVALCFQNDENSDELIVVDDDDDEESFEEFEIGNETRIRTISLVPGGYRSLEGPTAKRKHTDEDDDLEIDVDDTMSFGQPQTSDENEEEVRDQLRKSVLIDPNVQPHVLESRKWSEIENSEEEDSRGSSKIPDDSASIENDDTKTKEQKNTLPDHIISSLKEKIKDLGDQNKDVKCLICMDSYTKPVVSTTCWHVHCEECWLMTMGVKKLCPQCNMIVFPTDLRRIYL</sequence>
<dbReference type="OrthoDB" id="6270329at2759"/>
<dbReference type="GO" id="GO:0061630">
    <property type="term" value="F:ubiquitin protein ligase activity"/>
    <property type="evidence" value="ECO:0007669"/>
    <property type="project" value="TreeGrafter"/>
</dbReference>
<dbReference type="InterPro" id="IPR001841">
    <property type="entry name" value="Znf_RING"/>
</dbReference>
<evidence type="ECO:0000256" key="4">
    <source>
        <dbReference type="SAM" id="MobiDB-lite"/>
    </source>
</evidence>
<feature type="compositionally biased region" description="Basic and acidic residues" evidence="4">
    <location>
        <begin position="148"/>
        <end position="158"/>
    </location>
</feature>
<name>A0A8X6LX16_TRICU</name>
<feature type="region of interest" description="Disordered" evidence="4">
    <location>
        <begin position="116"/>
        <end position="161"/>
    </location>
</feature>
<feature type="compositionally biased region" description="Polar residues" evidence="4">
    <location>
        <begin position="26"/>
        <end position="37"/>
    </location>
</feature>
<reference evidence="6" key="1">
    <citation type="submission" date="2020-07" db="EMBL/GenBank/DDBJ databases">
        <title>Multicomponent nature underlies the extraordinary mechanical properties of spider dragline silk.</title>
        <authorList>
            <person name="Kono N."/>
            <person name="Nakamura H."/>
            <person name="Mori M."/>
            <person name="Yoshida Y."/>
            <person name="Ohtoshi R."/>
            <person name="Malay A.D."/>
            <person name="Moran D.A.P."/>
            <person name="Tomita M."/>
            <person name="Numata K."/>
            <person name="Arakawa K."/>
        </authorList>
    </citation>
    <scope>NUCLEOTIDE SEQUENCE</scope>
</reference>
<dbReference type="InterPro" id="IPR040178">
    <property type="entry name" value="RNF220_RING"/>
</dbReference>
<dbReference type="SUPFAM" id="SSF57850">
    <property type="entry name" value="RING/U-box"/>
    <property type="match status" value="1"/>
</dbReference>
<dbReference type="InterPro" id="IPR031824">
    <property type="entry name" value="RNF220_mid"/>
</dbReference>
<evidence type="ECO:0000256" key="1">
    <source>
        <dbReference type="ARBA" id="ARBA00022771"/>
    </source>
</evidence>
<keyword evidence="2" id="KW-0862">Zinc</keyword>
<dbReference type="Gene3D" id="3.30.40.10">
    <property type="entry name" value="Zinc/RING finger domain, C3HC4 (zinc finger)"/>
    <property type="match status" value="1"/>
</dbReference>
<dbReference type="InterPro" id="IPR052443">
    <property type="entry name" value="E3_ubiq-ligase_RNF220-like"/>
</dbReference>
<keyword evidence="1 3" id="KW-0479">Metal-binding</keyword>
<feature type="compositionally biased region" description="Acidic residues" evidence="4">
    <location>
        <begin position="339"/>
        <end position="349"/>
    </location>
</feature>
<feature type="region of interest" description="Disordered" evidence="4">
    <location>
        <begin position="52"/>
        <end position="82"/>
    </location>
</feature>
<feature type="compositionally biased region" description="Polar residues" evidence="4">
    <location>
        <begin position="120"/>
        <end position="147"/>
    </location>
</feature>
<dbReference type="AlphaFoldDB" id="A0A8X6LX16"/>
<gene>
    <name evidence="6" type="primary">Rnf220</name>
    <name evidence="6" type="ORF">TNCT_600331</name>
</gene>
<feature type="region of interest" description="Disordered" evidence="4">
    <location>
        <begin position="322"/>
        <end position="427"/>
    </location>
</feature>